<accession>A0A3S2V738</accession>
<sequence length="234" mass="24725">MSVSLTRVRRVRARVGPHDWAWAREARAAIAANWRRRLAATPAMFNGAVLLAHEFAVEPDGTLRLGLFESDYAALTAFIDLGFPDDSVANVFAALAPRTADGAYLLGRMGGHTARAGQAYFACGTPDRSDVGPDGAVDLAASARREFTEETGLVGPESTEGFVVVRDGGLLGILEPVVLADETNAVLARIEAHLAREAEPELAGMVVVRGPGDIDPARMPGYVRTFLADALAGA</sequence>
<evidence type="ECO:0000313" key="2">
    <source>
        <dbReference type="Proteomes" id="UP000286997"/>
    </source>
</evidence>
<organism evidence="1 2">
    <name type="scientific">Methylobacterium oryzihabitans</name>
    <dbReference type="NCBI Taxonomy" id="2499852"/>
    <lineage>
        <taxon>Bacteria</taxon>
        <taxon>Pseudomonadati</taxon>
        <taxon>Pseudomonadota</taxon>
        <taxon>Alphaproteobacteria</taxon>
        <taxon>Hyphomicrobiales</taxon>
        <taxon>Methylobacteriaceae</taxon>
        <taxon>Methylobacterium</taxon>
    </lineage>
</organism>
<gene>
    <name evidence="1" type="ORF">EOE48_19520</name>
</gene>
<dbReference type="SUPFAM" id="SSF55811">
    <property type="entry name" value="Nudix"/>
    <property type="match status" value="1"/>
</dbReference>
<dbReference type="OrthoDB" id="9806849at2"/>
<keyword evidence="2" id="KW-1185">Reference proteome</keyword>
<protein>
    <submittedName>
        <fullName evidence="1">NUDIX hydrolase</fullName>
    </submittedName>
</protein>
<dbReference type="GO" id="GO:0016787">
    <property type="term" value="F:hydrolase activity"/>
    <property type="evidence" value="ECO:0007669"/>
    <property type="project" value="UniProtKB-KW"/>
</dbReference>
<name>A0A3S2V738_9HYPH</name>
<comment type="caution">
    <text evidence="1">The sequence shown here is derived from an EMBL/GenBank/DDBJ whole genome shotgun (WGS) entry which is preliminary data.</text>
</comment>
<reference evidence="1 2" key="1">
    <citation type="submission" date="2019-01" db="EMBL/GenBank/DDBJ databases">
        <authorList>
            <person name="Chen W.-M."/>
        </authorList>
    </citation>
    <scope>NUCLEOTIDE SEQUENCE [LARGE SCALE GENOMIC DNA]</scope>
    <source>
        <strain evidence="1 2">TER-1</strain>
    </source>
</reference>
<dbReference type="RefSeq" id="WP_127732237.1">
    <property type="nucleotide sequence ID" value="NZ_SACP01000021.1"/>
</dbReference>
<dbReference type="AlphaFoldDB" id="A0A3S2V738"/>
<evidence type="ECO:0000313" key="1">
    <source>
        <dbReference type="EMBL" id="RVU15458.1"/>
    </source>
</evidence>
<dbReference type="EMBL" id="SACP01000021">
    <property type="protein sequence ID" value="RVU15458.1"/>
    <property type="molecule type" value="Genomic_DNA"/>
</dbReference>
<keyword evidence="1" id="KW-0378">Hydrolase</keyword>
<proteinExistence type="predicted"/>
<dbReference type="InterPro" id="IPR015797">
    <property type="entry name" value="NUDIX_hydrolase-like_dom_sf"/>
</dbReference>
<dbReference type="Proteomes" id="UP000286997">
    <property type="component" value="Unassembled WGS sequence"/>
</dbReference>